<accession>A0A915E261</accession>
<feature type="transmembrane region" description="Helical" evidence="1">
    <location>
        <begin position="296"/>
        <end position="316"/>
    </location>
</feature>
<dbReference type="PANTHER" id="PTHR34492:SF2">
    <property type="entry name" value="G PROTEIN-COUPLED RECEPTOR"/>
    <property type="match status" value="1"/>
</dbReference>
<sequence>MTKHYLNNFRSQKQIDRALNGIHSVFLIHWQIRNHLYSISKTLFTTLRKQASHCKDHTKLKRNLRATLVSCLVIAVAYCIVQVSHFTIVYSIDYYKTSLQRIIFFNHSAICAYGFCVTNIVLCAFIVVTKSIALELDRFNRIFPKMCIPSASTSANLLKSMATHNQLAEKISKADKIFQGYLMSMMAILSPAIIISFITLLRREDWLGVLYSLNDILCCSFQLFALTYNPAQIYTKFRAARDQVHKISANLIEYDMKACQIAQIFANNVAHSHVGFSLGGHTVITKSLILTMMSLVFPYVILCLQLNLGTTFYTFYQPTSTHNPTN</sequence>
<feature type="transmembrane region" description="Helical" evidence="1">
    <location>
        <begin position="180"/>
        <end position="200"/>
    </location>
</feature>
<proteinExistence type="predicted"/>
<evidence type="ECO:0000313" key="3">
    <source>
        <dbReference type="WBParaSite" id="jg25074"/>
    </source>
</evidence>
<keyword evidence="1" id="KW-1133">Transmembrane helix</keyword>
<dbReference type="AlphaFoldDB" id="A0A915E261"/>
<feature type="transmembrane region" description="Helical" evidence="1">
    <location>
        <begin position="68"/>
        <end position="92"/>
    </location>
</feature>
<keyword evidence="1" id="KW-0812">Transmembrane</keyword>
<evidence type="ECO:0000313" key="2">
    <source>
        <dbReference type="Proteomes" id="UP000887574"/>
    </source>
</evidence>
<dbReference type="PANTHER" id="PTHR34492">
    <property type="entry name" value="GUSTATORY RECEPTOR FAMILY"/>
    <property type="match status" value="1"/>
</dbReference>
<evidence type="ECO:0000256" key="1">
    <source>
        <dbReference type="SAM" id="Phobius"/>
    </source>
</evidence>
<protein>
    <submittedName>
        <fullName evidence="3">Gustatory receptor</fullName>
    </submittedName>
</protein>
<organism evidence="2 3">
    <name type="scientific">Ditylenchus dipsaci</name>
    <dbReference type="NCBI Taxonomy" id="166011"/>
    <lineage>
        <taxon>Eukaryota</taxon>
        <taxon>Metazoa</taxon>
        <taxon>Ecdysozoa</taxon>
        <taxon>Nematoda</taxon>
        <taxon>Chromadorea</taxon>
        <taxon>Rhabditida</taxon>
        <taxon>Tylenchina</taxon>
        <taxon>Tylenchomorpha</taxon>
        <taxon>Sphaerularioidea</taxon>
        <taxon>Anguinidae</taxon>
        <taxon>Anguininae</taxon>
        <taxon>Ditylenchus</taxon>
    </lineage>
</organism>
<keyword evidence="2" id="KW-1185">Reference proteome</keyword>
<name>A0A915E261_9BILA</name>
<reference evidence="3" key="1">
    <citation type="submission" date="2022-11" db="UniProtKB">
        <authorList>
            <consortium name="WormBaseParasite"/>
        </authorList>
    </citation>
    <scope>IDENTIFICATION</scope>
</reference>
<feature type="transmembrane region" description="Helical" evidence="1">
    <location>
        <begin position="104"/>
        <end position="128"/>
    </location>
</feature>
<dbReference type="Proteomes" id="UP000887574">
    <property type="component" value="Unplaced"/>
</dbReference>
<feature type="transmembrane region" description="Helical" evidence="1">
    <location>
        <begin position="206"/>
        <end position="228"/>
    </location>
</feature>
<dbReference type="WBParaSite" id="jg25074">
    <property type="protein sequence ID" value="jg25074"/>
    <property type="gene ID" value="jg25074"/>
</dbReference>
<keyword evidence="1" id="KW-0472">Membrane</keyword>